<dbReference type="PANTHER" id="PTHR15635:SF10">
    <property type="entry name" value="COILED-COIL DOMAIN-CONTAINING PROTEIN 9B"/>
    <property type="match status" value="1"/>
</dbReference>
<dbReference type="EMBL" id="JAGFMF010011739">
    <property type="protein sequence ID" value="KAG8514626.1"/>
    <property type="molecule type" value="Genomic_DNA"/>
</dbReference>
<dbReference type="PANTHER" id="PTHR15635">
    <property type="entry name" value="COILED-COIL DOMAIN CONTAINING PROTEIN 9"/>
    <property type="match status" value="1"/>
</dbReference>
<feature type="compositionally biased region" description="Polar residues" evidence="4">
    <location>
        <begin position="556"/>
        <end position="570"/>
    </location>
</feature>
<organism evidence="5 6">
    <name type="scientific">Galemys pyrenaicus</name>
    <name type="common">Iberian desman</name>
    <name type="synonym">Pyrenean desman</name>
    <dbReference type="NCBI Taxonomy" id="202257"/>
    <lineage>
        <taxon>Eukaryota</taxon>
        <taxon>Metazoa</taxon>
        <taxon>Chordata</taxon>
        <taxon>Craniata</taxon>
        <taxon>Vertebrata</taxon>
        <taxon>Euteleostomi</taxon>
        <taxon>Mammalia</taxon>
        <taxon>Eutheria</taxon>
        <taxon>Laurasiatheria</taxon>
        <taxon>Eulipotyphla</taxon>
        <taxon>Talpidae</taxon>
        <taxon>Galemys</taxon>
    </lineage>
</organism>
<feature type="region of interest" description="Disordered" evidence="4">
    <location>
        <begin position="406"/>
        <end position="687"/>
    </location>
</feature>
<gene>
    <name evidence="5" type="ORF">J0S82_006365</name>
</gene>
<sequence>PRGFKGRSQASCSPGQSELPQLYRKDLGRGFPEKGCFLSHVPAVAMHSAVSGTSPSVGGFLVLGGAGTPGGPSPGGSWERRPAAAAPGGRRPCLGRPRGWAQAPATTETLQPDREGPGDLDAGHRFLRVAPGLGLFTELTLSSPSCQQLLLETLGPWKQFFPTCRAQPSAKGFRESGGPQGAESPLGRQEEKDAELDRRIIALRKKNQALLRRYQEIQEDRRQAEQGGMAVTTPELLRPDGLTVTISQVPGVSPARESAGQGGNRVAAQLEKRVVSQNWTRRTLGPGAGSERLEDEEADDHAGAFCMGERVELAVTMENKAKAKRIVSEKPIRTRNQGAEVSPGGDLGQSPSRQMTVSSDSVRKGSREPRNPGRVSGSVSHLEVDWDYARWKQEREQIDLARLARHRDAHGDWRRPWDLDKTKPMLQDSSKHRQEGPARVGSTRGPRSQKKLQPPPLPPDGKGGMTRDRQPKRPPVTLATHSKARGTERLTGRARRWETKEDKEELASQEGCQSTRKTLSEKEQAQKQNRTEPGSPPSTPATSPASESPEGPTGEAGTSTDNSVPCSPQDTDLVPLDLSLGGVNSLGPREHVCVIGPTPGGQGRPGSWPDGYERPSGWNGLQAGPEVQTCLELQREAGSPEPGEESKAGTQQGLAPRSRPLRSTGQRTRGTGSVKSRTGGPGPAGRC</sequence>
<dbReference type="Pfam" id="PF15266">
    <property type="entry name" value="DUF4594"/>
    <property type="match status" value="1"/>
</dbReference>
<feature type="compositionally biased region" description="Low complexity" evidence="4">
    <location>
        <begin position="540"/>
        <end position="555"/>
    </location>
</feature>
<dbReference type="Proteomes" id="UP000700334">
    <property type="component" value="Unassembled WGS sequence"/>
</dbReference>
<proteinExistence type="predicted"/>
<dbReference type="OrthoDB" id="10058133at2759"/>
<evidence type="ECO:0000256" key="3">
    <source>
        <dbReference type="SAM" id="Coils"/>
    </source>
</evidence>
<feature type="coiled-coil region" evidence="3">
    <location>
        <begin position="200"/>
        <end position="227"/>
    </location>
</feature>
<feature type="compositionally biased region" description="Basic and acidic residues" evidence="4">
    <location>
        <begin position="409"/>
        <end position="436"/>
    </location>
</feature>
<protein>
    <submittedName>
        <fullName evidence="5">Coiled-coil domain-containing protein 9B</fullName>
    </submittedName>
</protein>
<feature type="compositionally biased region" description="Polar residues" evidence="4">
    <location>
        <begin position="661"/>
        <end position="676"/>
    </location>
</feature>
<name>A0A8J6DNF4_GALPY</name>
<feature type="region of interest" description="Disordered" evidence="4">
    <location>
        <begin position="168"/>
        <end position="193"/>
    </location>
</feature>
<evidence type="ECO:0000256" key="1">
    <source>
        <dbReference type="ARBA" id="ARBA00022553"/>
    </source>
</evidence>
<feature type="region of interest" description="Disordered" evidence="4">
    <location>
        <begin position="326"/>
        <end position="380"/>
    </location>
</feature>
<feature type="compositionally biased region" description="Low complexity" evidence="4">
    <location>
        <begin position="83"/>
        <end position="99"/>
    </location>
</feature>
<evidence type="ECO:0000256" key="2">
    <source>
        <dbReference type="ARBA" id="ARBA00023054"/>
    </source>
</evidence>
<dbReference type="AlphaFoldDB" id="A0A8J6DNF4"/>
<comment type="caution">
    <text evidence="5">The sequence shown here is derived from an EMBL/GenBank/DDBJ whole genome shotgun (WGS) entry which is preliminary data.</text>
</comment>
<feature type="compositionally biased region" description="Basic and acidic residues" evidence="4">
    <location>
        <begin position="361"/>
        <end position="371"/>
    </location>
</feature>
<feature type="region of interest" description="Disordered" evidence="4">
    <location>
        <begin position="68"/>
        <end position="117"/>
    </location>
</feature>
<keyword evidence="1" id="KW-0597">Phosphoprotein</keyword>
<feature type="compositionally biased region" description="Polar residues" evidence="4">
    <location>
        <begin position="349"/>
        <end position="360"/>
    </location>
</feature>
<accession>A0A8J6DNF4</accession>
<reference evidence="5" key="1">
    <citation type="journal article" date="2021" name="Evol. Appl.">
        <title>The genome of the Pyrenean desman and the effects of bottlenecks and inbreeding on the genomic landscape of an endangered species.</title>
        <authorList>
            <person name="Escoda L."/>
            <person name="Castresana J."/>
        </authorList>
    </citation>
    <scope>NUCLEOTIDE SEQUENCE</scope>
    <source>
        <strain evidence="5">IBE-C5619</strain>
    </source>
</reference>
<evidence type="ECO:0000256" key="4">
    <source>
        <dbReference type="SAM" id="MobiDB-lite"/>
    </source>
</evidence>
<feature type="compositionally biased region" description="Basic and acidic residues" evidence="4">
    <location>
        <begin position="485"/>
        <end position="506"/>
    </location>
</feature>
<evidence type="ECO:0000313" key="6">
    <source>
        <dbReference type="Proteomes" id="UP000700334"/>
    </source>
</evidence>
<feature type="non-terminal residue" evidence="5">
    <location>
        <position position="687"/>
    </location>
</feature>
<dbReference type="InterPro" id="IPR029336">
    <property type="entry name" value="DUF4594"/>
</dbReference>
<keyword evidence="6" id="KW-1185">Reference proteome</keyword>
<evidence type="ECO:0000313" key="5">
    <source>
        <dbReference type="EMBL" id="KAG8514626.1"/>
    </source>
</evidence>
<keyword evidence="2 3" id="KW-0175">Coiled coil</keyword>